<dbReference type="AlphaFoldDB" id="A0A2K1NX92"/>
<name>A0A2K1NX92_9BACT</name>
<dbReference type="EMBL" id="AZRL01000022">
    <property type="protein sequence ID" value="PNR95162.1"/>
    <property type="molecule type" value="Genomic_DNA"/>
</dbReference>
<evidence type="ECO:0000256" key="2">
    <source>
        <dbReference type="SAM" id="Phobius"/>
    </source>
</evidence>
<keyword evidence="2" id="KW-0472">Membrane</keyword>
<dbReference type="RefSeq" id="WP_103067692.1">
    <property type="nucleotide sequence ID" value="NZ_AZRL01000022.1"/>
</dbReference>
<accession>A0A2K1NX92</accession>
<evidence type="ECO:0000256" key="1">
    <source>
        <dbReference type="SAM" id="MobiDB-lite"/>
    </source>
</evidence>
<proteinExistence type="predicted"/>
<dbReference type="OrthoDB" id="49303at2"/>
<feature type="compositionally biased region" description="Basic and acidic residues" evidence="1">
    <location>
        <begin position="7"/>
        <end position="25"/>
    </location>
</feature>
<feature type="transmembrane region" description="Helical" evidence="2">
    <location>
        <begin position="32"/>
        <end position="53"/>
    </location>
</feature>
<organism evidence="3 4">
    <name type="scientific">Petrotoga olearia DSM 13574</name>
    <dbReference type="NCBI Taxonomy" id="1122955"/>
    <lineage>
        <taxon>Bacteria</taxon>
        <taxon>Thermotogati</taxon>
        <taxon>Thermotogota</taxon>
        <taxon>Thermotogae</taxon>
        <taxon>Petrotogales</taxon>
        <taxon>Petrotogaceae</taxon>
        <taxon>Petrotoga</taxon>
    </lineage>
</organism>
<reference evidence="3 4" key="1">
    <citation type="submission" date="2013-12" db="EMBL/GenBank/DDBJ databases">
        <title>Comparative genomics of Petrotoga isolates.</title>
        <authorList>
            <person name="Nesbo C.L."/>
            <person name="Charchuk R."/>
            <person name="Chow K."/>
        </authorList>
    </citation>
    <scope>NUCLEOTIDE SEQUENCE [LARGE SCALE GENOMIC DNA]</scope>
    <source>
        <strain evidence="3 4">DSM 13574</strain>
    </source>
</reference>
<keyword evidence="2" id="KW-0812">Transmembrane</keyword>
<comment type="caution">
    <text evidence="3">The sequence shown here is derived from an EMBL/GenBank/DDBJ whole genome shotgun (WGS) entry which is preliminary data.</text>
</comment>
<feature type="region of interest" description="Disordered" evidence="1">
    <location>
        <begin position="1"/>
        <end position="25"/>
    </location>
</feature>
<dbReference type="Proteomes" id="UP000236434">
    <property type="component" value="Unassembled WGS sequence"/>
</dbReference>
<keyword evidence="2" id="KW-1133">Transmembrane helix</keyword>
<sequence length="403" mass="47234">MQYFSKSPEEWQKYDEERKKEKERREQPKKRIIRWTFYIVIFLSILTLIFIFMGRGSSRFDMPYSVVIKGFHINLESKEEYYYPDNLDIKLTIQNTNNKDSHIKINNFSFLIVNQENSEVVYSYVFPQPVETDISQYQTILVFDLLREKEISNLDKGTYEARVAFILNDQNVNLVKTFKYDKGLIIDISAKEMFYLTTEFPSVSILAVNGTNETFNKELFGTLTIKQREKVIHSQRFSFGTLNLNPLSSISLDFEINKKLDPGNYFVLFDFNSLEQTYVTTLNIVDQIDKNCNDISLLVYVVSVASRGDQLDFEGLIRNSNKEAKAFEISQVLFKLFYEGQIIYNYESNNLSRVYISELGTSKVFDLSNVKTITLDRSGKYEIQFSVNIGDKTFSKKHRFEVY</sequence>
<evidence type="ECO:0000313" key="3">
    <source>
        <dbReference type="EMBL" id="PNR95162.1"/>
    </source>
</evidence>
<evidence type="ECO:0000313" key="4">
    <source>
        <dbReference type="Proteomes" id="UP000236434"/>
    </source>
</evidence>
<gene>
    <name evidence="3" type="ORF">X929_09285</name>
</gene>
<protein>
    <submittedName>
        <fullName evidence="3">Uncharacterized protein</fullName>
    </submittedName>
</protein>